<sequence>MPSTEFPRVADFYEGKTIFLTGASGYLGVIILETLLRCCPGIRTIYILLREKRGVQPECRKEQIFKKQIFKKLKEKQADVLNKVHVIAGDVAQPRMGMSQEDFLKVIREVTVVFHVAASISFMKPLKFMLHHNARALDYVIDFCKELKKIDVLVYTSTAYSNSNRRKEVEEQIYRLPFPAQRFLDELSKDNDDGLNYLVSQCLPKWPNHYTFSKCLSENIILDKAAGIPVAIVRPSIIVSCWKGIQPGYVEEGSGMVDLALAIGKGFVRVLHCKVVRVFRGNPDVKIDIIPVDVVANAHITAAWSVASGRSTSPLVVNCTSGDVTETTLHNYTHTLFDMSVKHPVPKSYQKQSVTIQKNLLLYWLFSFFEHYVPAVVIDALLTISGRKPKLFNLYRFYERAMESLDYFLTYDWKFHTENFKNLEKQLSLEDKENLYIDLQGFSVKAMAATIPFGAPFYQWEVDSKRMPERKRVTHLRYMLTSTIKAVVLGLVLSMVYVIFTSLCRALAVY</sequence>
<keyword evidence="2 4" id="KW-0444">Lipid biosynthesis</keyword>
<dbReference type="CDD" id="cd05236">
    <property type="entry name" value="FAR-N_SDR_e"/>
    <property type="match status" value="1"/>
</dbReference>
<dbReference type="EC" id="1.2.1.84" evidence="4"/>
<reference evidence="7" key="1">
    <citation type="journal article" date="2020" name="bioRxiv">
        <title>Chromosome-level reference genome of the European wasp spider Argiope bruennichi: a resource for studies on range expansion and evolutionary adaptation.</title>
        <authorList>
            <person name="Sheffer M.M."/>
            <person name="Hoppe A."/>
            <person name="Krehenwinkel H."/>
            <person name="Uhl G."/>
            <person name="Kuss A.W."/>
            <person name="Jensen L."/>
            <person name="Jensen C."/>
            <person name="Gillespie R.G."/>
            <person name="Hoff K.J."/>
            <person name="Prost S."/>
        </authorList>
    </citation>
    <scope>NUCLEOTIDE SEQUENCE</scope>
</reference>
<keyword evidence="3 4" id="KW-0443">Lipid metabolism</keyword>
<gene>
    <name evidence="7" type="ORF">HNY73_005266</name>
</gene>
<keyword evidence="4" id="KW-0472">Membrane</keyword>
<keyword evidence="4" id="KW-0812">Transmembrane</keyword>
<comment type="function">
    <text evidence="4">Catalyzes the reduction of fatty acyl-CoA to fatty alcohols.</text>
</comment>
<protein>
    <recommendedName>
        <fullName evidence="4">Fatty acyl-CoA reductase</fullName>
        <ecNumber evidence="4">1.2.1.84</ecNumber>
    </recommendedName>
</protein>
<feature type="domain" description="Thioester reductase (TE)" evidence="6">
    <location>
        <begin position="20"/>
        <end position="298"/>
    </location>
</feature>
<dbReference type="PANTHER" id="PTHR11011">
    <property type="entry name" value="MALE STERILITY PROTEIN 2-RELATED"/>
    <property type="match status" value="1"/>
</dbReference>
<evidence type="ECO:0000256" key="4">
    <source>
        <dbReference type="RuleBase" id="RU363097"/>
    </source>
</evidence>
<keyword evidence="4" id="KW-1133">Transmembrane helix</keyword>
<keyword evidence="4" id="KW-0521">NADP</keyword>
<evidence type="ECO:0000256" key="3">
    <source>
        <dbReference type="ARBA" id="ARBA00023098"/>
    </source>
</evidence>
<feature type="transmembrane region" description="Helical" evidence="4">
    <location>
        <begin position="476"/>
        <end position="500"/>
    </location>
</feature>
<dbReference type="GO" id="GO:0035336">
    <property type="term" value="P:long-chain fatty-acyl-CoA metabolic process"/>
    <property type="evidence" value="ECO:0007669"/>
    <property type="project" value="TreeGrafter"/>
</dbReference>
<dbReference type="Proteomes" id="UP000807504">
    <property type="component" value="Unassembled WGS sequence"/>
</dbReference>
<dbReference type="CDD" id="cd09071">
    <property type="entry name" value="FAR_C"/>
    <property type="match status" value="1"/>
</dbReference>
<keyword evidence="4" id="KW-0560">Oxidoreductase</keyword>
<dbReference type="InterPro" id="IPR036291">
    <property type="entry name" value="NAD(P)-bd_dom_sf"/>
</dbReference>
<dbReference type="AlphaFoldDB" id="A0A8T0FGV4"/>
<comment type="caution">
    <text evidence="7">The sequence shown here is derived from an EMBL/GenBank/DDBJ whole genome shotgun (WGS) entry which is preliminary data.</text>
</comment>
<reference evidence="7" key="2">
    <citation type="submission" date="2020-06" db="EMBL/GenBank/DDBJ databases">
        <authorList>
            <person name="Sheffer M."/>
        </authorList>
    </citation>
    <scope>NUCLEOTIDE SEQUENCE</scope>
</reference>
<dbReference type="InterPro" id="IPR033640">
    <property type="entry name" value="FAR_C"/>
</dbReference>
<dbReference type="Pfam" id="PF07993">
    <property type="entry name" value="NAD_binding_4"/>
    <property type="match status" value="1"/>
</dbReference>
<accession>A0A8T0FGV4</accession>
<evidence type="ECO:0000256" key="1">
    <source>
        <dbReference type="ARBA" id="ARBA00005928"/>
    </source>
</evidence>
<keyword evidence="8" id="KW-1185">Reference proteome</keyword>
<name>A0A8T0FGV4_ARGBR</name>
<dbReference type="GO" id="GO:0005777">
    <property type="term" value="C:peroxisome"/>
    <property type="evidence" value="ECO:0007669"/>
    <property type="project" value="TreeGrafter"/>
</dbReference>
<dbReference type="GO" id="GO:0080019">
    <property type="term" value="F:alcohol-forming very long-chain fatty acyl-CoA reductase activity"/>
    <property type="evidence" value="ECO:0007669"/>
    <property type="project" value="InterPro"/>
</dbReference>
<feature type="domain" description="Fatty acyl-CoA reductase C-terminal" evidence="5">
    <location>
        <begin position="371"/>
        <end position="451"/>
    </location>
</feature>
<evidence type="ECO:0000259" key="6">
    <source>
        <dbReference type="Pfam" id="PF07993"/>
    </source>
</evidence>
<dbReference type="GO" id="GO:0102965">
    <property type="term" value="F:alcohol-forming long-chain fatty acyl-CoA reductase activity"/>
    <property type="evidence" value="ECO:0007669"/>
    <property type="project" value="UniProtKB-EC"/>
</dbReference>
<proteinExistence type="inferred from homology"/>
<dbReference type="Gene3D" id="3.40.50.720">
    <property type="entry name" value="NAD(P)-binding Rossmann-like Domain"/>
    <property type="match status" value="1"/>
</dbReference>
<organism evidence="7 8">
    <name type="scientific">Argiope bruennichi</name>
    <name type="common">Wasp spider</name>
    <name type="synonym">Aranea bruennichi</name>
    <dbReference type="NCBI Taxonomy" id="94029"/>
    <lineage>
        <taxon>Eukaryota</taxon>
        <taxon>Metazoa</taxon>
        <taxon>Ecdysozoa</taxon>
        <taxon>Arthropoda</taxon>
        <taxon>Chelicerata</taxon>
        <taxon>Arachnida</taxon>
        <taxon>Araneae</taxon>
        <taxon>Araneomorphae</taxon>
        <taxon>Entelegynae</taxon>
        <taxon>Araneoidea</taxon>
        <taxon>Araneidae</taxon>
        <taxon>Argiope</taxon>
    </lineage>
</organism>
<dbReference type="EMBL" id="JABXBU010000011">
    <property type="protein sequence ID" value="KAF8790206.1"/>
    <property type="molecule type" value="Genomic_DNA"/>
</dbReference>
<evidence type="ECO:0000313" key="8">
    <source>
        <dbReference type="Proteomes" id="UP000807504"/>
    </source>
</evidence>
<comment type="similarity">
    <text evidence="1 4">Belongs to the fatty acyl-CoA reductase family.</text>
</comment>
<evidence type="ECO:0000313" key="7">
    <source>
        <dbReference type="EMBL" id="KAF8790206.1"/>
    </source>
</evidence>
<dbReference type="PANTHER" id="PTHR11011:SF45">
    <property type="entry name" value="FATTY ACYL-COA REDUCTASE CG8306-RELATED"/>
    <property type="match status" value="1"/>
</dbReference>
<dbReference type="InterPro" id="IPR013120">
    <property type="entry name" value="FAR_NAD-bd"/>
</dbReference>
<dbReference type="Pfam" id="PF03015">
    <property type="entry name" value="Sterile"/>
    <property type="match status" value="1"/>
</dbReference>
<evidence type="ECO:0000256" key="2">
    <source>
        <dbReference type="ARBA" id="ARBA00022516"/>
    </source>
</evidence>
<comment type="catalytic activity">
    <reaction evidence="4">
        <text>a long-chain fatty acyl-CoA + 2 NADPH + 2 H(+) = a long-chain primary fatty alcohol + 2 NADP(+) + CoA</text>
        <dbReference type="Rhea" id="RHEA:52716"/>
        <dbReference type="ChEBI" id="CHEBI:15378"/>
        <dbReference type="ChEBI" id="CHEBI:57287"/>
        <dbReference type="ChEBI" id="CHEBI:57783"/>
        <dbReference type="ChEBI" id="CHEBI:58349"/>
        <dbReference type="ChEBI" id="CHEBI:77396"/>
        <dbReference type="ChEBI" id="CHEBI:83139"/>
        <dbReference type="EC" id="1.2.1.84"/>
    </reaction>
</comment>
<dbReference type="SUPFAM" id="SSF51735">
    <property type="entry name" value="NAD(P)-binding Rossmann-fold domains"/>
    <property type="match status" value="1"/>
</dbReference>
<evidence type="ECO:0000259" key="5">
    <source>
        <dbReference type="Pfam" id="PF03015"/>
    </source>
</evidence>
<dbReference type="InterPro" id="IPR026055">
    <property type="entry name" value="FAR"/>
</dbReference>